<protein>
    <submittedName>
        <fullName evidence="3">Septum formation initiator</fullName>
    </submittedName>
</protein>
<evidence type="ECO:0000313" key="4">
    <source>
        <dbReference type="Proteomes" id="UP001332243"/>
    </source>
</evidence>
<feature type="region of interest" description="Disordered" evidence="1">
    <location>
        <begin position="52"/>
        <end position="98"/>
    </location>
</feature>
<keyword evidence="2" id="KW-0732">Signal</keyword>
<feature type="compositionally biased region" description="Low complexity" evidence="1">
    <location>
        <begin position="55"/>
        <end position="67"/>
    </location>
</feature>
<evidence type="ECO:0000313" key="3">
    <source>
        <dbReference type="EMBL" id="MEE6260701.1"/>
    </source>
</evidence>
<gene>
    <name evidence="3" type="ORF">V1633_19635</name>
</gene>
<dbReference type="Proteomes" id="UP001332243">
    <property type="component" value="Unassembled WGS sequence"/>
</dbReference>
<name>A0ABU7RW15_9ACTN</name>
<reference evidence="3 4" key="1">
    <citation type="submission" date="2024-01" db="EMBL/GenBank/DDBJ databases">
        <title>Genome insights into Plantactinospora sonchi sp. nov.</title>
        <authorList>
            <person name="Wang L."/>
        </authorList>
    </citation>
    <scope>NUCLEOTIDE SEQUENCE [LARGE SCALE GENOMIC DNA]</scope>
    <source>
        <strain evidence="3 4">NEAU-QY2</strain>
    </source>
</reference>
<comment type="caution">
    <text evidence="3">The sequence shown here is derived from an EMBL/GenBank/DDBJ whole genome shotgun (WGS) entry which is preliminary data.</text>
</comment>
<evidence type="ECO:0000256" key="1">
    <source>
        <dbReference type="SAM" id="MobiDB-lite"/>
    </source>
</evidence>
<feature type="chain" id="PRO_5046906218" evidence="2">
    <location>
        <begin position="26"/>
        <end position="180"/>
    </location>
</feature>
<dbReference type="RefSeq" id="WP_331215807.1">
    <property type="nucleotide sequence ID" value="NZ_JAZGQK010000016.1"/>
</dbReference>
<keyword evidence="4" id="KW-1185">Reference proteome</keyword>
<accession>A0ABU7RW15</accession>
<proteinExistence type="predicted"/>
<organism evidence="3 4">
    <name type="scientific">Plantactinospora sonchi</name>
    <dbReference type="NCBI Taxonomy" id="1544735"/>
    <lineage>
        <taxon>Bacteria</taxon>
        <taxon>Bacillati</taxon>
        <taxon>Actinomycetota</taxon>
        <taxon>Actinomycetes</taxon>
        <taxon>Micromonosporales</taxon>
        <taxon>Micromonosporaceae</taxon>
        <taxon>Plantactinospora</taxon>
    </lineage>
</organism>
<sequence>MRRRTVLAAGGWLLAALAATGTGLAAVQVIGAGLTGPAGEVRTPDEVARALAEVSASPTPSAPAGTVPGTGGTPTGSPTPGGPSTGGSPGSATPATVPPVAGARLLATPGGTIVARCDGGRVWLVSWTPAQGYRAEEVDRGPDDDAEVTFRSTAQRFDVEVECRAGEPVPSWQDKSGDDD</sequence>
<evidence type="ECO:0000256" key="2">
    <source>
        <dbReference type="SAM" id="SignalP"/>
    </source>
</evidence>
<feature type="signal peptide" evidence="2">
    <location>
        <begin position="1"/>
        <end position="25"/>
    </location>
</feature>
<dbReference type="EMBL" id="JAZGQK010000016">
    <property type="protein sequence ID" value="MEE6260701.1"/>
    <property type="molecule type" value="Genomic_DNA"/>
</dbReference>